<dbReference type="AlphaFoldDB" id="A0A4S4KHK2"/>
<proteinExistence type="predicted"/>
<accession>A0A4S4KHK2</accession>
<sequence length="582" mass="65824">MRNSGFVLNNNVTHSRLLPASSAHTFAYPTLALLVPLAALEAHTLDLGCGRLFGYSDASKQSPWQVAGLRPQAYLRNCDSPASGQTRSLRSKLEEVLLRFSLDANTLDDAWMLTMPRYLGFEGINPLTVYYCYKKGVDALWVLVLEVHNTFGERHVYVLQTGSEHEDQNPPTGFDHSWTFPRQFHVSPFNDRSGFYSCSIVSPSFPPSHAYWSSLPQSVSLLPTVRIQLYTTHPGYSTRKLKLTATLRPTSSVPLTSRTLLSALIRQPFALLLSFPRIVREAARLHYRRRLDVYPRPEPRTVAPALEEFFVEEPNSVQKYADGKFGVGGGVGWLPEGTLERYARRLTEDFLERRAREMGIQVILVSADPVYGKKCFPRDSNGQSEKTGQLESSAGPENPRWISRVLTIAFRSPRLFTLLFACPSPHHVLLVGRDAERLFAVSSEPLFIEVFSPGPTIAFPTRSQRFLQILRRRPIPHVLLSADLPIPHVHPLDIGQLFTFRNLLNLFVLLLLLCQAPFEHVIFTLLSARFVQGSEPWGAWARAEDVWARRWGKGESTRKSPIQTVEDNTDSERWVGSVRRSY</sequence>
<dbReference type="Pfam" id="PF07103">
    <property type="entry name" value="DUF1365"/>
    <property type="match status" value="1"/>
</dbReference>
<gene>
    <name evidence="2" type="ORF">EW145_g7610</name>
</gene>
<dbReference type="EMBL" id="SGPK01000801">
    <property type="protein sequence ID" value="THG97456.1"/>
    <property type="molecule type" value="Genomic_DNA"/>
</dbReference>
<evidence type="ECO:0000313" key="2">
    <source>
        <dbReference type="EMBL" id="THG97456.1"/>
    </source>
</evidence>
<protein>
    <submittedName>
        <fullName evidence="2">Uncharacterized protein</fullName>
    </submittedName>
</protein>
<name>A0A4S4KHK2_9AGAM</name>
<dbReference type="PANTHER" id="PTHR33973:SF4">
    <property type="entry name" value="OS07G0153300 PROTEIN"/>
    <property type="match status" value="1"/>
</dbReference>
<organism evidence="2 3">
    <name type="scientific">Phellinidium pouzarii</name>
    <dbReference type="NCBI Taxonomy" id="167371"/>
    <lineage>
        <taxon>Eukaryota</taxon>
        <taxon>Fungi</taxon>
        <taxon>Dikarya</taxon>
        <taxon>Basidiomycota</taxon>
        <taxon>Agaricomycotina</taxon>
        <taxon>Agaricomycetes</taxon>
        <taxon>Hymenochaetales</taxon>
        <taxon>Hymenochaetaceae</taxon>
        <taxon>Phellinidium</taxon>
    </lineage>
</organism>
<dbReference type="InterPro" id="IPR010775">
    <property type="entry name" value="DUF1365"/>
</dbReference>
<comment type="caution">
    <text evidence="2">The sequence shown here is derived from an EMBL/GenBank/DDBJ whole genome shotgun (WGS) entry which is preliminary data.</text>
</comment>
<feature type="region of interest" description="Disordered" evidence="1">
    <location>
        <begin position="376"/>
        <end position="397"/>
    </location>
</feature>
<evidence type="ECO:0000256" key="1">
    <source>
        <dbReference type="SAM" id="MobiDB-lite"/>
    </source>
</evidence>
<dbReference type="PANTHER" id="PTHR33973">
    <property type="entry name" value="OS07G0153300 PROTEIN"/>
    <property type="match status" value="1"/>
</dbReference>
<reference evidence="2 3" key="1">
    <citation type="submission" date="2019-02" db="EMBL/GenBank/DDBJ databases">
        <title>Genome sequencing of the rare red list fungi Phellinidium pouzarii.</title>
        <authorList>
            <person name="Buettner E."/>
            <person name="Kellner H."/>
        </authorList>
    </citation>
    <scope>NUCLEOTIDE SEQUENCE [LARGE SCALE GENOMIC DNA]</scope>
    <source>
        <strain evidence="2 3">DSM 108285</strain>
    </source>
</reference>
<dbReference type="OrthoDB" id="3340520at2759"/>
<feature type="compositionally biased region" description="Polar residues" evidence="1">
    <location>
        <begin position="380"/>
        <end position="392"/>
    </location>
</feature>
<evidence type="ECO:0000313" key="3">
    <source>
        <dbReference type="Proteomes" id="UP000308199"/>
    </source>
</evidence>
<keyword evidence="3" id="KW-1185">Reference proteome</keyword>
<dbReference type="Proteomes" id="UP000308199">
    <property type="component" value="Unassembled WGS sequence"/>
</dbReference>